<keyword evidence="2" id="KW-1185">Reference proteome</keyword>
<name>A0A4Z2HIV2_9TELE</name>
<evidence type="ECO:0000313" key="1">
    <source>
        <dbReference type="EMBL" id="TNN65736.1"/>
    </source>
</evidence>
<dbReference type="Proteomes" id="UP000314294">
    <property type="component" value="Unassembled WGS sequence"/>
</dbReference>
<proteinExistence type="predicted"/>
<dbReference type="AlphaFoldDB" id="A0A4Z2HIV2"/>
<protein>
    <submittedName>
        <fullName evidence="1">Uncharacterized protein</fullName>
    </submittedName>
</protein>
<reference evidence="1 2" key="1">
    <citation type="submission" date="2019-03" db="EMBL/GenBank/DDBJ databases">
        <title>First draft genome of Liparis tanakae, snailfish: a comprehensive survey of snailfish specific genes.</title>
        <authorList>
            <person name="Kim W."/>
            <person name="Song I."/>
            <person name="Jeong J.-H."/>
            <person name="Kim D."/>
            <person name="Kim S."/>
            <person name="Ryu S."/>
            <person name="Song J.Y."/>
            <person name="Lee S.K."/>
        </authorList>
    </citation>
    <scope>NUCLEOTIDE SEQUENCE [LARGE SCALE GENOMIC DNA]</scope>
    <source>
        <tissue evidence="1">Muscle</tissue>
    </source>
</reference>
<dbReference type="EMBL" id="SRLO01000230">
    <property type="protein sequence ID" value="TNN65736.1"/>
    <property type="molecule type" value="Genomic_DNA"/>
</dbReference>
<sequence length="65" mass="6683">MFRLNEAAAVLWGKARQGGVGLEGGSKERNIKSCAGVGYWVGGGRTEGSFGGQEGKAGGRLVENI</sequence>
<evidence type="ECO:0000313" key="2">
    <source>
        <dbReference type="Proteomes" id="UP000314294"/>
    </source>
</evidence>
<comment type="caution">
    <text evidence="1">The sequence shown here is derived from an EMBL/GenBank/DDBJ whole genome shotgun (WGS) entry which is preliminary data.</text>
</comment>
<accession>A0A4Z2HIV2</accession>
<organism evidence="1 2">
    <name type="scientific">Liparis tanakae</name>
    <name type="common">Tanaka's snailfish</name>
    <dbReference type="NCBI Taxonomy" id="230148"/>
    <lineage>
        <taxon>Eukaryota</taxon>
        <taxon>Metazoa</taxon>
        <taxon>Chordata</taxon>
        <taxon>Craniata</taxon>
        <taxon>Vertebrata</taxon>
        <taxon>Euteleostomi</taxon>
        <taxon>Actinopterygii</taxon>
        <taxon>Neopterygii</taxon>
        <taxon>Teleostei</taxon>
        <taxon>Neoteleostei</taxon>
        <taxon>Acanthomorphata</taxon>
        <taxon>Eupercaria</taxon>
        <taxon>Perciformes</taxon>
        <taxon>Cottioidei</taxon>
        <taxon>Cottales</taxon>
        <taxon>Liparidae</taxon>
        <taxon>Liparis</taxon>
    </lineage>
</organism>
<gene>
    <name evidence="1" type="ORF">EYF80_024029</name>
</gene>